<dbReference type="PROSITE" id="PS51257">
    <property type="entry name" value="PROKAR_LIPOPROTEIN"/>
    <property type="match status" value="1"/>
</dbReference>
<evidence type="ECO:0000313" key="3">
    <source>
        <dbReference type="Proteomes" id="UP000305948"/>
    </source>
</evidence>
<evidence type="ECO:0000256" key="1">
    <source>
        <dbReference type="SAM" id="SignalP"/>
    </source>
</evidence>
<dbReference type="EMBL" id="ML213509">
    <property type="protein sequence ID" value="TFK52147.1"/>
    <property type="molecule type" value="Genomic_DNA"/>
</dbReference>
<keyword evidence="1" id="KW-0732">Signal</keyword>
<reference evidence="2 3" key="1">
    <citation type="journal article" date="2019" name="Nat. Ecol. Evol.">
        <title>Megaphylogeny resolves global patterns of mushroom evolution.</title>
        <authorList>
            <person name="Varga T."/>
            <person name="Krizsan K."/>
            <person name="Foldi C."/>
            <person name="Dima B."/>
            <person name="Sanchez-Garcia M."/>
            <person name="Sanchez-Ramirez S."/>
            <person name="Szollosi G.J."/>
            <person name="Szarkandi J.G."/>
            <person name="Papp V."/>
            <person name="Albert L."/>
            <person name="Andreopoulos W."/>
            <person name="Angelini C."/>
            <person name="Antonin V."/>
            <person name="Barry K.W."/>
            <person name="Bougher N.L."/>
            <person name="Buchanan P."/>
            <person name="Buyck B."/>
            <person name="Bense V."/>
            <person name="Catcheside P."/>
            <person name="Chovatia M."/>
            <person name="Cooper J."/>
            <person name="Damon W."/>
            <person name="Desjardin D."/>
            <person name="Finy P."/>
            <person name="Geml J."/>
            <person name="Haridas S."/>
            <person name="Hughes K."/>
            <person name="Justo A."/>
            <person name="Karasinski D."/>
            <person name="Kautmanova I."/>
            <person name="Kiss B."/>
            <person name="Kocsube S."/>
            <person name="Kotiranta H."/>
            <person name="LaButti K.M."/>
            <person name="Lechner B.E."/>
            <person name="Liimatainen K."/>
            <person name="Lipzen A."/>
            <person name="Lukacs Z."/>
            <person name="Mihaltcheva S."/>
            <person name="Morgado L.N."/>
            <person name="Niskanen T."/>
            <person name="Noordeloos M.E."/>
            <person name="Ohm R.A."/>
            <person name="Ortiz-Santana B."/>
            <person name="Ovrebo C."/>
            <person name="Racz N."/>
            <person name="Riley R."/>
            <person name="Savchenko A."/>
            <person name="Shiryaev A."/>
            <person name="Soop K."/>
            <person name="Spirin V."/>
            <person name="Szebenyi C."/>
            <person name="Tomsovsky M."/>
            <person name="Tulloss R.E."/>
            <person name="Uehling J."/>
            <person name="Grigoriev I.V."/>
            <person name="Vagvolgyi C."/>
            <person name="Papp T."/>
            <person name="Martin F.M."/>
            <person name="Miettinen O."/>
            <person name="Hibbett D.S."/>
            <person name="Nagy L.G."/>
        </authorList>
    </citation>
    <scope>NUCLEOTIDE SEQUENCE [LARGE SCALE GENOMIC DNA]</scope>
    <source>
        <strain evidence="2 3">OMC1185</strain>
    </source>
</reference>
<organism evidence="2 3">
    <name type="scientific">Heliocybe sulcata</name>
    <dbReference type="NCBI Taxonomy" id="5364"/>
    <lineage>
        <taxon>Eukaryota</taxon>
        <taxon>Fungi</taxon>
        <taxon>Dikarya</taxon>
        <taxon>Basidiomycota</taxon>
        <taxon>Agaricomycotina</taxon>
        <taxon>Agaricomycetes</taxon>
        <taxon>Gloeophyllales</taxon>
        <taxon>Gloeophyllaceae</taxon>
        <taxon>Heliocybe</taxon>
    </lineage>
</organism>
<accession>A0A5C3N5M6</accession>
<sequence length="51" mass="5121">MVSIRILQSAFLALAYATVATAAPTATTSCVPCPTKGPCPELCVVVPVSGN</sequence>
<protein>
    <submittedName>
        <fullName evidence="2">Uncharacterized protein</fullName>
    </submittedName>
</protein>
<evidence type="ECO:0000313" key="2">
    <source>
        <dbReference type="EMBL" id="TFK52147.1"/>
    </source>
</evidence>
<keyword evidence="3" id="KW-1185">Reference proteome</keyword>
<feature type="chain" id="PRO_5023076500" evidence="1">
    <location>
        <begin position="23"/>
        <end position="51"/>
    </location>
</feature>
<gene>
    <name evidence="2" type="ORF">OE88DRAFT_1657227</name>
</gene>
<dbReference type="AlphaFoldDB" id="A0A5C3N5M6"/>
<dbReference type="Proteomes" id="UP000305948">
    <property type="component" value="Unassembled WGS sequence"/>
</dbReference>
<name>A0A5C3N5M6_9AGAM</name>
<feature type="signal peptide" evidence="1">
    <location>
        <begin position="1"/>
        <end position="22"/>
    </location>
</feature>
<proteinExistence type="predicted"/>